<comment type="caution">
    <text evidence="2">The sequence shown here is derived from an EMBL/GenBank/DDBJ whole genome shotgun (WGS) entry which is preliminary data.</text>
</comment>
<evidence type="ECO:0000256" key="1">
    <source>
        <dbReference type="SAM" id="SignalP"/>
    </source>
</evidence>
<organism evidence="2 3">
    <name type="scientific">Canavalia gladiata</name>
    <name type="common">Sword bean</name>
    <name type="synonym">Dolichos gladiatus</name>
    <dbReference type="NCBI Taxonomy" id="3824"/>
    <lineage>
        <taxon>Eukaryota</taxon>
        <taxon>Viridiplantae</taxon>
        <taxon>Streptophyta</taxon>
        <taxon>Embryophyta</taxon>
        <taxon>Tracheophyta</taxon>
        <taxon>Spermatophyta</taxon>
        <taxon>Magnoliopsida</taxon>
        <taxon>eudicotyledons</taxon>
        <taxon>Gunneridae</taxon>
        <taxon>Pentapetalae</taxon>
        <taxon>rosids</taxon>
        <taxon>fabids</taxon>
        <taxon>Fabales</taxon>
        <taxon>Fabaceae</taxon>
        <taxon>Papilionoideae</taxon>
        <taxon>50 kb inversion clade</taxon>
        <taxon>NPAAA clade</taxon>
        <taxon>indigoferoid/millettioid clade</taxon>
        <taxon>Phaseoleae</taxon>
        <taxon>Canavalia</taxon>
    </lineage>
</organism>
<evidence type="ECO:0008006" key="4">
    <source>
        <dbReference type="Google" id="ProtNLM"/>
    </source>
</evidence>
<evidence type="ECO:0000313" key="2">
    <source>
        <dbReference type="EMBL" id="KAK7349125.1"/>
    </source>
</evidence>
<accession>A0AAN9M6E7</accession>
<name>A0AAN9M6E7_CANGL</name>
<proteinExistence type="predicted"/>
<dbReference type="EMBL" id="JAYMYQ010000002">
    <property type="protein sequence ID" value="KAK7349125.1"/>
    <property type="molecule type" value="Genomic_DNA"/>
</dbReference>
<sequence length="85" mass="9550">MLQNLLFAKMIFQLTIFRILAFNVFMNEALNISSSQGNQVGPTCSSEWIKSSESPPPLDSLPNLFSKPTYSPRVSRWLTSHSVMA</sequence>
<keyword evidence="3" id="KW-1185">Reference proteome</keyword>
<evidence type="ECO:0000313" key="3">
    <source>
        <dbReference type="Proteomes" id="UP001367508"/>
    </source>
</evidence>
<feature type="chain" id="PRO_5042814072" description="Secreted protein" evidence="1">
    <location>
        <begin position="22"/>
        <end position="85"/>
    </location>
</feature>
<dbReference type="AlphaFoldDB" id="A0AAN9M6E7"/>
<keyword evidence="1" id="KW-0732">Signal</keyword>
<dbReference type="Proteomes" id="UP001367508">
    <property type="component" value="Unassembled WGS sequence"/>
</dbReference>
<feature type="signal peptide" evidence="1">
    <location>
        <begin position="1"/>
        <end position="21"/>
    </location>
</feature>
<gene>
    <name evidence="2" type="ORF">VNO77_06234</name>
</gene>
<reference evidence="2 3" key="1">
    <citation type="submission" date="2024-01" db="EMBL/GenBank/DDBJ databases">
        <title>The genomes of 5 underutilized Papilionoideae crops provide insights into root nodulation and disease resistanc.</title>
        <authorList>
            <person name="Jiang F."/>
        </authorList>
    </citation>
    <scope>NUCLEOTIDE SEQUENCE [LARGE SCALE GENOMIC DNA]</scope>
    <source>
        <strain evidence="2">LVBAO_FW01</strain>
        <tissue evidence="2">Leaves</tissue>
    </source>
</reference>
<protein>
    <recommendedName>
        <fullName evidence="4">Secreted protein</fullName>
    </recommendedName>
</protein>